<feature type="active site" description="Charge relay system" evidence="8">
    <location>
        <position position="265"/>
    </location>
</feature>
<keyword evidence="5 7" id="KW-0560">Oxidoreductase</keyword>
<keyword evidence="6 7" id="KW-0576">Peroxisome</keyword>
<feature type="binding site" evidence="9">
    <location>
        <position position="263"/>
    </location>
    <ligand>
        <name>5-hydroxyisourate</name>
        <dbReference type="ChEBI" id="CHEBI:18072"/>
    </ligand>
</feature>
<evidence type="ECO:0000256" key="7">
    <source>
        <dbReference type="PIRNR" id="PIRNR000241"/>
    </source>
</evidence>
<evidence type="ECO:0000313" key="11">
    <source>
        <dbReference type="EMBL" id="TNY24057.1"/>
    </source>
</evidence>
<dbReference type="FunFam" id="3.10.270.10:FF:000001">
    <property type="entry name" value="Uricase"/>
    <property type="match status" value="1"/>
</dbReference>
<feature type="binding site" evidence="9">
    <location>
        <position position="236"/>
    </location>
    <ligand>
        <name>5-hydroxyisourate</name>
        <dbReference type="ChEBI" id="CHEBI:18072"/>
    </ligand>
</feature>
<dbReference type="Proteomes" id="UP000311382">
    <property type="component" value="Unassembled WGS sequence"/>
</dbReference>
<evidence type="ECO:0000256" key="2">
    <source>
        <dbReference type="ARBA" id="ARBA00004831"/>
    </source>
</evidence>
<reference evidence="11 12" key="1">
    <citation type="submission" date="2019-03" db="EMBL/GenBank/DDBJ databases">
        <title>Rhodosporidium diobovatum UCD-FST 08-225 genome sequencing, assembly, and annotation.</title>
        <authorList>
            <person name="Fakankun I.U."/>
            <person name="Fristensky B."/>
            <person name="Levin D.B."/>
        </authorList>
    </citation>
    <scope>NUCLEOTIDE SEQUENCE [LARGE SCALE GENOMIC DNA]</scope>
    <source>
        <strain evidence="11 12">UCD-FST 08-225</strain>
    </source>
</reference>
<evidence type="ECO:0000256" key="1">
    <source>
        <dbReference type="ARBA" id="ARBA00004275"/>
    </source>
</evidence>
<dbReference type="InterPro" id="IPR002042">
    <property type="entry name" value="Uricase"/>
</dbReference>
<feature type="binding site" evidence="9">
    <location>
        <position position="237"/>
    </location>
    <ligand>
        <name>urate</name>
        <dbReference type="ChEBI" id="CHEBI:17775"/>
    </ligand>
</feature>
<evidence type="ECO:0000256" key="9">
    <source>
        <dbReference type="PIRSR" id="PIRSR000241-2"/>
    </source>
</evidence>
<feature type="active site" description="Charge relay system" evidence="8">
    <location>
        <position position="11"/>
    </location>
</feature>
<evidence type="ECO:0000256" key="4">
    <source>
        <dbReference type="ARBA" id="ARBA00022631"/>
    </source>
</evidence>
<dbReference type="PIRSF" id="PIRSF000241">
    <property type="entry name" value="Urate_oxidase"/>
    <property type="match status" value="1"/>
</dbReference>
<feature type="binding site" evidence="9">
    <location>
        <position position="57"/>
    </location>
    <ligand>
        <name>urate</name>
        <dbReference type="ChEBI" id="CHEBI:17775"/>
    </ligand>
</feature>
<evidence type="ECO:0000256" key="10">
    <source>
        <dbReference type="RuleBase" id="RU004455"/>
    </source>
</evidence>
<organism evidence="11 12">
    <name type="scientific">Rhodotorula diobovata</name>
    <dbReference type="NCBI Taxonomy" id="5288"/>
    <lineage>
        <taxon>Eukaryota</taxon>
        <taxon>Fungi</taxon>
        <taxon>Dikarya</taxon>
        <taxon>Basidiomycota</taxon>
        <taxon>Pucciniomycotina</taxon>
        <taxon>Microbotryomycetes</taxon>
        <taxon>Sporidiobolales</taxon>
        <taxon>Sporidiobolaceae</taxon>
        <taxon>Rhodotorula</taxon>
    </lineage>
</organism>
<dbReference type="OrthoDB" id="9992118at2759"/>
<proteinExistence type="inferred from homology"/>
<feature type="binding site" evidence="9">
    <location>
        <position position="57"/>
    </location>
    <ligand>
        <name>5-hydroxyisourate</name>
        <dbReference type="ChEBI" id="CHEBI:18072"/>
    </ligand>
</feature>
<feature type="binding site" evidence="9">
    <location>
        <position position="165"/>
    </location>
    <ligand>
        <name>urate</name>
        <dbReference type="ChEBI" id="CHEBI:17775"/>
    </ligand>
</feature>
<name>A0A5C5G4J1_9BASI</name>
<evidence type="ECO:0000256" key="5">
    <source>
        <dbReference type="ARBA" id="ARBA00023002"/>
    </source>
</evidence>
<dbReference type="PANTHER" id="PTHR42874:SF1">
    <property type="entry name" value="URICASE"/>
    <property type="match status" value="1"/>
</dbReference>
<protein>
    <recommendedName>
        <fullName evidence="7 10">Uricase</fullName>
        <ecNumber evidence="7 10">1.7.3.3</ecNumber>
    </recommendedName>
    <alternativeName>
        <fullName evidence="7">Urate oxidase</fullName>
    </alternativeName>
</protein>
<dbReference type="EMBL" id="SOZI01000005">
    <property type="protein sequence ID" value="TNY24057.1"/>
    <property type="molecule type" value="Genomic_DNA"/>
</dbReference>
<evidence type="ECO:0000256" key="8">
    <source>
        <dbReference type="PIRSR" id="PIRSR000241-1"/>
    </source>
</evidence>
<comment type="pathway">
    <text evidence="2 7">Purine metabolism; urate degradation; (S)-allantoin from urate: step 1/3.</text>
</comment>
<dbReference type="GO" id="GO:0006145">
    <property type="term" value="P:purine nucleobase catabolic process"/>
    <property type="evidence" value="ECO:0007669"/>
    <property type="project" value="TreeGrafter"/>
</dbReference>
<feature type="active site" description="Charge relay system" evidence="8">
    <location>
        <position position="57"/>
    </location>
</feature>
<dbReference type="STRING" id="5288.A0A5C5G4J1"/>
<feature type="binding site" evidence="9">
    <location>
        <position position="236"/>
    </location>
    <ligand>
        <name>urate</name>
        <dbReference type="ChEBI" id="CHEBI:17775"/>
    </ligand>
</feature>
<dbReference type="AlphaFoldDB" id="A0A5C5G4J1"/>
<feature type="binding site" evidence="9">
    <location>
        <position position="182"/>
    </location>
    <ligand>
        <name>urate</name>
        <dbReference type="ChEBI" id="CHEBI:17775"/>
    </ligand>
</feature>
<comment type="similarity">
    <text evidence="3 7 10">Belongs to the uricase family.</text>
</comment>
<dbReference type="SUPFAM" id="SSF55620">
    <property type="entry name" value="Tetrahydrobiopterin biosynthesis enzymes-like"/>
    <property type="match status" value="2"/>
</dbReference>
<dbReference type="GO" id="GO:0019628">
    <property type="term" value="P:urate catabolic process"/>
    <property type="evidence" value="ECO:0007669"/>
    <property type="project" value="UniProtKB-UniPathway"/>
</dbReference>
<keyword evidence="12" id="KW-1185">Reference proteome</keyword>
<dbReference type="EC" id="1.7.3.3" evidence="7 10"/>
<dbReference type="Gene3D" id="3.10.270.10">
    <property type="entry name" value="Urate Oxidase"/>
    <property type="match status" value="1"/>
</dbReference>
<feature type="binding site" evidence="9">
    <location>
        <position position="182"/>
    </location>
    <ligand>
        <name>5-hydroxyisourate</name>
        <dbReference type="ChEBI" id="CHEBI:18072"/>
    </ligand>
</feature>
<comment type="caution">
    <text evidence="11">The sequence shown here is derived from an EMBL/GenBank/DDBJ whole genome shotgun (WGS) entry which is preliminary data.</text>
</comment>
<evidence type="ECO:0000256" key="6">
    <source>
        <dbReference type="ARBA" id="ARBA00023140"/>
    </source>
</evidence>
<feature type="binding site" evidence="9">
    <location>
        <position position="57"/>
    </location>
    <ligand>
        <name>O2</name>
        <dbReference type="ChEBI" id="CHEBI:15379"/>
    </ligand>
</feature>
<comment type="catalytic activity">
    <reaction evidence="7 10">
        <text>urate + O2 + H2O = 5-hydroxyisourate + H2O2</text>
        <dbReference type="Rhea" id="RHEA:21368"/>
        <dbReference type="ChEBI" id="CHEBI:15377"/>
        <dbReference type="ChEBI" id="CHEBI:15379"/>
        <dbReference type="ChEBI" id="CHEBI:16240"/>
        <dbReference type="ChEBI" id="CHEBI:17775"/>
        <dbReference type="ChEBI" id="CHEBI:18072"/>
        <dbReference type="EC" id="1.7.3.3"/>
    </reaction>
</comment>
<feature type="binding site" evidence="9">
    <location>
        <position position="263"/>
    </location>
    <ligand>
        <name>O2</name>
        <dbReference type="ChEBI" id="CHEBI:15379"/>
    </ligand>
</feature>
<dbReference type="GO" id="GO:0005777">
    <property type="term" value="C:peroxisome"/>
    <property type="evidence" value="ECO:0007669"/>
    <property type="project" value="UniProtKB-SubCell"/>
</dbReference>
<feature type="binding site" evidence="9">
    <location>
        <position position="165"/>
    </location>
    <ligand>
        <name>5-hydroxyisourate</name>
        <dbReference type="ChEBI" id="CHEBI:18072"/>
    </ligand>
</feature>
<evidence type="ECO:0000313" key="12">
    <source>
        <dbReference type="Proteomes" id="UP000311382"/>
    </source>
</evidence>
<dbReference type="PRINTS" id="PR00093">
    <property type="entry name" value="URICASE"/>
</dbReference>
<gene>
    <name evidence="11" type="ORF">DMC30DRAFT_413542</name>
</gene>
<comment type="subcellular location">
    <subcellularLocation>
        <location evidence="1 7">Peroxisome</location>
    </subcellularLocation>
</comment>
<comment type="function">
    <text evidence="7 10">Catalyzes the oxidation of uric acid to 5-hydroxyisourate, which is further processed to form (S)-allantoin.</text>
</comment>
<dbReference type="NCBIfam" id="TIGR03383">
    <property type="entry name" value="urate_oxi"/>
    <property type="match status" value="1"/>
</dbReference>
<sequence>MVHLKLAKYGKDKVRVARIVRNADGTQDFREYFVRVLIEGDIERAWTHSDNTDCITTDSIKNTTNIFAKTSPHVLVPEAFALDLGVHYVTRYAHVHRCSVDVVQLKWSRIPVKAKAHPWSFVRNGDDKRTASVVVDATKGKNAITATCQGGLKDLLVLKTHESSFENFWVDEYTTLKPVSDRIFSTSVDCVWQIPILPKHLTGADIGKLGIDFDAIYQSVEGTTLDIFATHNSASVQATLYNMCEKVLNDNSQVSDIKYELPNKHYIAPDLSFFKGLKNTEPQDAEVFTPVDAPSGYIIGHVSRDAPKAKL</sequence>
<feature type="binding site" evidence="9">
    <location>
        <position position="237"/>
    </location>
    <ligand>
        <name>5-hydroxyisourate</name>
        <dbReference type="ChEBI" id="CHEBI:18072"/>
    </ligand>
</feature>
<dbReference type="UniPathway" id="UPA00394">
    <property type="reaction ID" value="UER00650"/>
</dbReference>
<dbReference type="GO" id="GO:0004846">
    <property type="term" value="F:urate oxidase activity"/>
    <property type="evidence" value="ECO:0007669"/>
    <property type="project" value="UniProtKB-EC"/>
</dbReference>
<feature type="binding site" evidence="9">
    <location>
        <position position="263"/>
    </location>
    <ligand>
        <name>urate</name>
        <dbReference type="ChEBI" id="CHEBI:17775"/>
    </ligand>
</feature>
<accession>A0A5C5G4J1</accession>
<keyword evidence="4 7" id="KW-0659">Purine metabolism</keyword>
<dbReference type="Pfam" id="PF01014">
    <property type="entry name" value="Uricase"/>
    <property type="match status" value="2"/>
</dbReference>
<feature type="binding site" evidence="9">
    <location>
        <position position="58"/>
    </location>
    <ligand>
        <name>urate</name>
        <dbReference type="ChEBI" id="CHEBI:17775"/>
    </ligand>
</feature>
<evidence type="ECO:0000256" key="3">
    <source>
        <dbReference type="ARBA" id="ARBA00009760"/>
    </source>
</evidence>
<dbReference type="PANTHER" id="PTHR42874">
    <property type="entry name" value="URICASE"/>
    <property type="match status" value="1"/>
</dbReference>